<dbReference type="RefSeq" id="XP_020856273.1">
    <property type="nucleotide sequence ID" value="XM_021000614.1"/>
</dbReference>
<dbReference type="FunFam" id="3.10.130.10:FF:000001">
    <property type="entry name" value="Ribonuclease pancreatic"/>
    <property type="match status" value="1"/>
</dbReference>
<evidence type="ECO:0000256" key="9">
    <source>
        <dbReference type="ARBA" id="ARBA00023157"/>
    </source>
</evidence>
<evidence type="ECO:0000313" key="16">
    <source>
        <dbReference type="RefSeq" id="XP_020856392.1"/>
    </source>
</evidence>
<dbReference type="Gene3D" id="3.10.130.10">
    <property type="entry name" value="Ribonuclease A-like domain"/>
    <property type="match status" value="1"/>
</dbReference>
<dbReference type="GO" id="GO:0050830">
    <property type="term" value="P:defense response to Gram-positive bacterium"/>
    <property type="evidence" value="ECO:0007669"/>
    <property type="project" value="TreeGrafter"/>
</dbReference>
<keyword evidence="6 11" id="KW-0732">Signal</keyword>
<dbReference type="Proteomes" id="UP000515140">
    <property type="component" value="Unplaced"/>
</dbReference>
<evidence type="ECO:0000256" key="2">
    <source>
        <dbReference type="ARBA" id="ARBA00004613"/>
    </source>
</evidence>
<protein>
    <submittedName>
        <fullName evidence="14 15">Angiogenin</fullName>
    </submittedName>
</protein>
<dbReference type="GO" id="GO:0004519">
    <property type="term" value="F:endonuclease activity"/>
    <property type="evidence" value="ECO:0007669"/>
    <property type="project" value="UniProtKB-KW"/>
</dbReference>
<dbReference type="Pfam" id="PF00074">
    <property type="entry name" value="RnaseA"/>
    <property type="match status" value="1"/>
</dbReference>
<dbReference type="RefSeq" id="XP_020856448.1">
    <property type="nucleotide sequence ID" value="XM_021000789.1"/>
</dbReference>
<organism evidence="13 14">
    <name type="scientific">Phascolarctos cinereus</name>
    <name type="common">Koala</name>
    <dbReference type="NCBI Taxonomy" id="38626"/>
    <lineage>
        <taxon>Eukaryota</taxon>
        <taxon>Metazoa</taxon>
        <taxon>Chordata</taxon>
        <taxon>Craniata</taxon>
        <taxon>Vertebrata</taxon>
        <taxon>Euteleostomi</taxon>
        <taxon>Mammalia</taxon>
        <taxon>Metatheria</taxon>
        <taxon>Diprotodontia</taxon>
        <taxon>Phascolarctidae</taxon>
        <taxon>Phascolarctos</taxon>
    </lineage>
</organism>
<evidence type="ECO:0000256" key="10">
    <source>
        <dbReference type="ARBA" id="ARBA00023242"/>
    </source>
</evidence>
<comment type="similarity">
    <text evidence="3 11">Belongs to the pancreatic ribonuclease family.</text>
</comment>
<dbReference type="GO" id="GO:0001525">
    <property type="term" value="P:angiogenesis"/>
    <property type="evidence" value="ECO:0007669"/>
    <property type="project" value="TreeGrafter"/>
</dbReference>
<dbReference type="InterPro" id="IPR001427">
    <property type="entry name" value="RNaseA"/>
</dbReference>
<dbReference type="InterPro" id="IPR023411">
    <property type="entry name" value="RNaseA_AS"/>
</dbReference>
<proteinExistence type="inferred from homology"/>
<evidence type="ECO:0000313" key="13">
    <source>
        <dbReference type="Proteomes" id="UP000515140"/>
    </source>
</evidence>
<dbReference type="GO" id="GO:0003676">
    <property type="term" value="F:nucleic acid binding"/>
    <property type="evidence" value="ECO:0007669"/>
    <property type="project" value="InterPro"/>
</dbReference>
<evidence type="ECO:0000256" key="4">
    <source>
        <dbReference type="ARBA" id="ARBA00022525"/>
    </source>
</evidence>
<reference evidence="14 15" key="1">
    <citation type="submission" date="2025-04" db="UniProtKB">
        <authorList>
            <consortium name="RefSeq"/>
        </authorList>
    </citation>
    <scope>IDENTIFICATION</scope>
    <source>
        <tissue evidence="14 15">Spleen</tissue>
    </source>
</reference>
<gene>
    <name evidence="14 15 16 17" type="primary">ANG</name>
</gene>
<dbReference type="RefSeq" id="XP_020856392.1">
    <property type="nucleotide sequence ID" value="XM_021000733.1"/>
</dbReference>
<keyword evidence="5 11" id="KW-0540">Nuclease</keyword>
<evidence type="ECO:0000256" key="7">
    <source>
        <dbReference type="ARBA" id="ARBA00022759"/>
    </source>
</evidence>
<dbReference type="GO" id="GO:0005730">
    <property type="term" value="C:nucleolus"/>
    <property type="evidence" value="ECO:0007669"/>
    <property type="project" value="UniProtKB-SubCell"/>
</dbReference>
<feature type="signal peptide" evidence="11">
    <location>
        <begin position="1"/>
        <end position="27"/>
    </location>
</feature>
<dbReference type="RefSeq" id="XP_020856320.1">
    <property type="nucleotide sequence ID" value="XM_021000661.1"/>
</dbReference>
<dbReference type="InterPro" id="IPR036816">
    <property type="entry name" value="RNaseA-like_dom_sf"/>
</dbReference>
<dbReference type="CTD" id="283"/>
<keyword evidence="7 11" id="KW-0255">Endonuclease</keyword>
<evidence type="ECO:0000313" key="14">
    <source>
        <dbReference type="RefSeq" id="XP_020856273.1"/>
    </source>
</evidence>
<keyword evidence="9" id="KW-1015">Disulfide bond</keyword>
<accession>A0A6P5LEE1</accession>
<evidence type="ECO:0000256" key="3">
    <source>
        <dbReference type="ARBA" id="ARBA00005600"/>
    </source>
</evidence>
<keyword evidence="13" id="KW-1185">Reference proteome</keyword>
<evidence type="ECO:0000256" key="6">
    <source>
        <dbReference type="ARBA" id="ARBA00022729"/>
    </source>
</evidence>
<dbReference type="GO" id="GO:0019731">
    <property type="term" value="P:antibacterial humoral response"/>
    <property type="evidence" value="ECO:0007669"/>
    <property type="project" value="TreeGrafter"/>
</dbReference>
<feature type="domain" description="Ribonuclease A-domain" evidence="12">
    <location>
        <begin position="29"/>
        <end position="147"/>
    </location>
</feature>
<keyword evidence="10" id="KW-0539">Nucleus</keyword>
<evidence type="ECO:0000256" key="8">
    <source>
        <dbReference type="ARBA" id="ARBA00022801"/>
    </source>
</evidence>
<dbReference type="PRINTS" id="PR00794">
    <property type="entry name" value="RIBONUCLEASE"/>
</dbReference>
<keyword evidence="4" id="KW-0964">Secreted</keyword>
<dbReference type="AlphaFoldDB" id="A0A6P5LEE1"/>
<dbReference type="SUPFAM" id="SSF54076">
    <property type="entry name" value="RNase A-like"/>
    <property type="match status" value="1"/>
</dbReference>
<evidence type="ECO:0000313" key="17">
    <source>
        <dbReference type="RefSeq" id="XP_020856448.1"/>
    </source>
</evidence>
<name>A0A6P5LEE1_PHACI</name>
<dbReference type="GO" id="GO:0016787">
    <property type="term" value="F:hydrolase activity"/>
    <property type="evidence" value="ECO:0007669"/>
    <property type="project" value="UniProtKB-KW"/>
</dbReference>
<evidence type="ECO:0000256" key="1">
    <source>
        <dbReference type="ARBA" id="ARBA00004604"/>
    </source>
</evidence>
<dbReference type="GeneID" id="110218041"/>
<dbReference type="SMART" id="SM00092">
    <property type="entry name" value="RNAse_Pc"/>
    <property type="match status" value="1"/>
</dbReference>
<comment type="subcellular location">
    <subcellularLocation>
        <location evidence="1">Nucleus</location>
        <location evidence="1">Nucleolus</location>
    </subcellularLocation>
    <subcellularLocation>
        <location evidence="2">Secreted</location>
    </subcellularLocation>
</comment>
<keyword evidence="8 11" id="KW-0378">Hydrolase</keyword>
<dbReference type="PANTHER" id="PTHR11437">
    <property type="entry name" value="RIBONUCLEASE"/>
    <property type="match status" value="1"/>
</dbReference>
<evidence type="ECO:0000313" key="15">
    <source>
        <dbReference type="RefSeq" id="XP_020856320.1"/>
    </source>
</evidence>
<dbReference type="PROSITE" id="PS00127">
    <property type="entry name" value="RNASE_PANCREATIC"/>
    <property type="match status" value="1"/>
</dbReference>
<dbReference type="PANTHER" id="PTHR11437:SF60">
    <property type="entry name" value="ANGIOGENIN"/>
    <property type="match status" value="1"/>
</dbReference>
<dbReference type="KEGG" id="pcw:110218041"/>
<sequence>MVMFLKGMGPLWLLFILGLWLVSPSLTQENSRERHFLTQHYDSKPKGRDDHYCERIMVQRGLTHPCKDMNTFIHGDYPSIKAVCEDKAGNPYAGGRFRISKSPFQVTNCVHRGGSTRPPCKYRATSDFRYIVIACEHGLPVHLDHTVIAN</sequence>
<evidence type="ECO:0000256" key="11">
    <source>
        <dbReference type="RuleBase" id="RU000651"/>
    </source>
</evidence>
<evidence type="ECO:0000256" key="5">
    <source>
        <dbReference type="ARBA" id="ARBA00022722"/>
    </source>
</evidence>
<dbReference type="CDD" id="cd06265">
    <property type="entry name" value="RNase_A_canonical"/>
    <property type="match status" value="1"/>
</dbReference>
<dbReference type="GO" id="GO:0005615">
    <property type="term" value="C:extracellular space"/>
    <property type="evidence" value="ECO:0007669"/>
    <property type="project" value="TreeGrafter"/>
</dbReference>
<dbReference type="InterPro" id="IPR023412">
    <property type="entry name" value="RNaseA_domain"/>
</dbReference>
<evidence type="ECO:0000259" key="12">
    <source>
        <dbReference type="SMART" id="SM00092"/>
    </source>
</evidence>
<feature type="chain" id="PRO_5044518780" evidence="11">
    <location>
        <begin position="28"/>
        <end position="150"/>
    </location>
</feature>
<dbReference type="GO" id="GO:0045087">
    <property type="term" value="P:innate immune response"/>
    <property type="evidence" value="ECO:0007669"/>
    <property type="project" value="TreeGrafter"/>
</dbReference>
<dbReference type="GO" id="GO:0061844">
    <property type="term" value="P:antimicrobial humoral immune response mediated by antimicrobial peptide"/>
    <property type="evidence" value="ECO:0007669"/>
    <property type="project" value="TreeGrafter"/>
</dbReference>
<dbReference type="GO" id="GO:0004540">
    <property type="term" value="F:RNA nuclease activity"/>
    <property type="evidence" value="ECO:0007669"/>
    <property type="project" value="UniProtKB-ARBA"/>
</dbReference>